<evidence type="ECO:0000259" key="7">
    <source>
        <dbReference type="PROSITE" id="PS50929"/>
    </source>
</evidence>
<keyword evidence="4 5" id="KW-0472">Membrane</keyword>
<feature type="transmembrane region" description="Helical" evidence="5">
    <location>
        <begin position="151"/>
        <end position="171"/>
    </location>
</feature>
<dbReference type="InterPro" id="IPR017871">
    <property type="entry name" value="ABC_transporter-like_CS"/>
</dbReference>
<keyword evidence="8" id="KW-0547">Nucleotide-binding</keyword>
<evidence type="ECO:0000313" key="9">
    <source>
        <dbReference type="Proteomes" id="UP001059617"/>
    </source>
</evidence>
<feature type="transmembrane region" description="Helical" evidence="5">
    <location>
        <begin position="20"/>
        <end position="45"/>
    </location>
</feature>
<dbReference type="EMBL" id="CP073720">
    <property type="protein sequence ID" value="UWP82140.1"/>
    <property type="molecule type" value="Genomic_DNA"/>
</dbReference>
<keyword evidence="2 5" id="KW-0812">Transmembrane</keyword>
<dbReference type="Gene3D" id="3.40.50.300">
    <property type="entry name" value="P-loop containing nucleotide triphosphate hydrolases"/>
    <property type="match status" value="1"/>
</dbReference>
<feature type="transmembrane region" description="Helical" evidence="5">
    <location>
        <begin position="57"/>
        <end position="77"/>
    </location>
</feature>
<feature type="transmembrane region" description="Helical" evidence="5">
    <location>
        <begin position="239"/>
        <end position="265"/>
    </location>
</feature>
<accession>A0ABY5VY45</accession>
<organism evidence="8 9">
    <name type="scientific">Dactylosporangium fulvum</name>
    <dbReference type="NCBI Taxonomy" id="53359"/>
    <lineage>
        <taxon>Bacteria</taxon>
        <taxon>Bacillati</taxon>
        <taxon>Actinomycetota</taxon>
        <taxon>Actinomycetes</taxon>
        <taxon>Micromonosporales</taxon>
        <taxon>Micromonosporaceae</taxon>
        <taxon>Dactylosporangium</taxon>
    </lineage>
</organism>
<dbReference type="PROSITE" id="PS50893">
    <property type="entry name" value="ABC_TRANSPORTER_2"/>
    <property type="match status" value="1"/>
</dbReference>
<evidence type="ECO:0000259" key="6">
    <source>
        <dbReference type="PROSITE" id="PS50893"/>
    </source>
</evidence>
<feature type="domain" description="ABC transporter" evidence="6">
    <location>
        <begin position="327"/>
        <end position="557"/>
    </location>
</feature>
<protein>
    <submittedName>
        <fullName evidence="8">ABC transporter ATP-binding protein/permease</fullName>
    </submittedName>
</protein>
<dbReference type="SUPFAM" id="SSF90123">
    <property type="entry name" value="ABC transporter transmembrane region"/>
    <property type="match status" value="1"/>
</dbReference>
<name>A0ABY5VY45_9ACTN</name>
<keyword evidence="3 5" id="KW-1133">Transmembrane helix</keyword>
<dbReference type="Gene3D" id="1.20.1560.10">
    <property type="entry name" value="ABC transporter type 1, transmembrane domain"/>
    <property type="match status" value="1"/>
</dbReference>
<dbReference type="InterPro" id="IPR036640">
    <property type="entry name" value="ABC1_TM_sf"/>
</dbReference>
<reference evidence="8" key="1">
    <citation type="submission" date="2021-04" db="EMBL/GenBank/DDBJ databases">
        <authorList>
            <person name="Hartkoorn R.C."/>
            <person name="Beaudoing E."/>
            <person name="Hot D."/>
        </authorList>
    </citation>
    <scope>NUCLEOTIDE SEQUENCE</scope>
    <source>
        <strain evidence="8">NRRL B-16292</strain>
    </source>
</reference>
<keyword evidence="9" id="KW-1185">Reference proteome</keyword>
<dbReference type="Pfam" id="PF00664">
    <property type="entry name" value="ABC_membrane"/>
    <property type="match status" value="1"/>
</dbReference>
<evidence type="ECO:0000256" key="3">
    <source>
        <dbReference type="ARBA" id="ARBA00022989"/>
    </source>
</evidence>
<reference evidence="8" key="2">
    <citation type="submission" date="2022-09" db="EMBL/GenBank/DDBJ databases">
        <title>Biosynthetic gene clusters of Dactylosporangioum fulvum.</title>
        <authorList>
            <person name="Caradec T."/>
        </authorList>
    </citation>
    <scope>NUCLEOTIDE SEQUENCE</scope>
    <source>
        <strain evidence="8">NRRL B-16292</strain>
    </source>
</reference>
<dbReference type="Pfam" id="PF00005">
    <property type="entry name" value="ABC_tran"/>
    <property type="match status" value="1"/>
</dbReference>
<dbReference type="SUPFAM" id="SSF52540">
    <property type="entry name" value="P-loop containing nucleoside triphosphate hydrolases"/>
    <property type="match status" value="1"/>
</dbReference>
<dbReference type="PROSITE" id="PS00211">
    <property type="entry name" value="ABC_TRANSPORTER_1"/>
    <property type="match status" value="1"/>
</dbReference>
<feature type="transmembrane region" description="Helical" evidence="5">
    <location>
        <begin position="126"/>
        <end position="145"/>
    </location>
</feature>
<dbReference type="PROSITE" id="PS50929">
    <property type="entry name" value="ABC_TM1F"/>
    <property type="match status" value="1"/>
</dbReference>
<dbReference type="GO" id="GO:0005524">
    <property type="term" value="F:ATP binding"/>
    <property type="evidence" value="ECO:0007669"/>
    <property type="project" value="UniProtKB-KW"/>
</dbReference>
<keyword evidence="8" id="KW-0067">ATP-binding</keyword>
<evidence type="ECO:0000256" key="2">
    <source>
        <dbReference type="ARBA" id="ARBA00022692"/>
    </source>
</evidence>
<dbReference type="InterPro" id="IPR039421">
    <property type="entry name" value="Type_1_exporter"/>
</dbReference>
<dbReference type="InterPro" id="IPR003439">
    <property type="entry name" value="ABC_transporter-like_ATP-bd"/>
</dbReference>
<comment type="subcellular location">
    <subcellularLocation>
        <location evidence="1">Cell membrane</location>
        <topology evidence="1">Multi-pass membrane protein</topology>
    </subcellularLocation>
</comment>
<dbReference type="PANTHER" id="PTHR43394:SF1">
    <property type="entry name" value="ATP-BINDING CASSETTE SUB-FAMILY B MEMBER 10, MITOCHONDRIAL"/>
    <property type="match status" value="1"/>
</dbReference>
<evidence type="ECO:0000313" key="8">
    <source>
        <dbReference type="EMBL" id="UWP82140.1"/>
    </source>
</evidence>
<feature type="domain" description="ABC transmembrane type-1" evidence="7">
    <location>
        <begin position="23"/>
        <end position="300"/>
    </location>
</feature>
<gene>
    <name evidence="8" type="ORF">Dfulv_44940</name>
</gene>
<dbReference type="InterPro" id="IPR011527">
    <property type="entry name" value="ABC1_TM_dom"/>
</dbReference>
<dbReference type="PANTHER" id="PTHR43394">
    <property type="entry name" value="ATP-DEPENDENT PERMEASE MDL1, MITOCHONDRIAL"/>
    <property type="match status" value="1"/>
</dbReference>
<sequence length="557" mass="56243">MMTAPGHLLRAALWSRRRNLVSAAVLYSAHQLGEAMVPVIIGATVSRAVDHGSPASIAAWLAVLAADFALLSMSYRFGARAAMRAKQHSGHTVRMWLADRVVQPAGGVANTPGDLLSRAASDTTRVGAYAGMAASAVAAGVVLLVSVVLLLHFSVLLGVISLVGAVVLIAAEHGAGRLLRARSHAEQHAQARATALAEDTVRGLRVLKGIGAEHGAAAEYAEVSRQAVRAARHAISSAAVLSAVGVLLSGLYLTVVAGVGGWLALSGRLGLGALVSALGLAQFVIGPMQVLAEAAGAYARAAASATRVHEVLVAPPAVTGGTAEPAPGEAPVVRFDGVAIPGVGAPLHAETAPAGLTGLVCADSAAAAAIPALLARERDPEAGRILLAGRDLRMYAVAPLRACVLVSPHDAVLLPGSIADNLGALCTDADAVRAAAEAARADQVLDVAAHGDRTAVGDRGEALSGGQRQRVALARALAADPPLLVLHDPTTAVDAVTEDQIAERVRALRAGRATLVVTTSPAWLSRCDRIIRLDGPAPAATGTAYAGAGTPGGGAQR</sequence>
<evidence type="ECO:0000256" key="4">
    <source>
        <dbReference type="ARBA" id="ARBA00023136"/>
    </source>
</evidence>
<dbReference type="InterPro" id="IPR027417">
    <property type="entry name" value="P-loop_NTPase"/>
</dbReference>
<proteinExistence type="predicted"/>
<dbReference type="Proteomes" id="UP001059617">
    <property type="component" value="Chromosome"/>
</dbReference>
<evidence type="ECO:0000256" key="5">
    <source>
        <dbReference type="SAM" id="Phobius"/>
    </source>
</evidence>
<dbReference type="RefSeq" id="WP_259859911.1">
    <property type="nucleotide sequence ID" value="NZ_BAAAST010000074.1"/>
</dbReference>
<evidence type="ECO:0000256" key="1">
    <source>
        <dbReference type="ARBA" id="ARBA00004651"/>
    </source>
</evidence>